<organism evidence="1 2">
    <name type="scientific">Chryseobacterium bernardetii</name>
    <dbReference type="NCBI Taxonomy" id="1241978"/>
    <lineage>
        <taxon>Bacteria</taxon>
        <taxon>Pseudomonadati</taxon>
        <taxon>Bacteroidota</taxon>
        <taxon>Flavobacteriia</taxon>
        <taxon>Flavobacteriales</taxon>
        <taxon>Weeksellaceae</taxon>
        <taxon>Chryseobacterium group</taxon>
        <taxon>Chryseobacterium</taxon>
    </lineage>
</organism>
<dbReference type="AlphaFoldDB" id="A0A3G6TDD5"/>
<accession>A0A3G6TDD5</accession>
<keyword evidence="2" id="KW-1185">Reference proteome</keyword>
<evidence type="ECO:0000313" key="2">
    <source>
        <dbReference type="Proteomes" id="UP000271193"/>
    </source>
</evidence>
<dbReference type="KEGG" id="cben:EG339_22790"/>
<evidence type="ECO:0000313" key="1">
    <source>
        <dbReference type="EMBL" id="AZB27212.1"/>
    </source>
</evidence>
<gene>
    <name evidence="1" type="ORF">EG339_22790</name>
</gene>
<protein>
    <submittedName>
        <fullName evidence="1">Uncharacterized protein</fullName>
    </submittedName>
</protein>
<dbReference type="GeneID" id="99067631"/>
<sequence length="270" mass="30823">MKQIIKFLFIFIPAITFAQDLKYSEKELQQKLDSIKTEANLLFSYENASWHAGDLANSNPKIRENMGSYLTYGVKDIIKTVFLNKDQSKIIAEYDFKNNQKSPVKESFTQRELNNAESTLKNIHSVVIPQLSDPKYEVSLPHGFSLNLILIPFNENYKIYLISGTSQSGVIPFGNDYLFVSDKKGTIISNKKFHSRLIPAQTTMQDGSELTMVTHSHLKTNPFITATDICTFKLYAPLTKLEEFSVYSPALGTYMKYNYKKDTIEVVKKP</sequence>
<reference evidence="2" key="1">
    <citation type="submission" date="2018-11" db="EMBL/GenBank/DDBJ databases">
        <title>Proposal to divide the Flavobacteriaceae and reorganize its genera based on Amino Acid Identity values calculated from whole genome sequences.</title>
        <authorList>
            <person name="Nicholson A.C."/>
            <person name="Gulvik C.A."/>
            <person name="Whitney A.M."/>
            <person name="Humrighouse B.W."/>
            <person name="Bell M."/>
            <person name="Holmes B."/>
            <person name="Steigerwalt A.G."/>
            <person name="Villarma A."/>
            <person name="Sheth M."/>
            <person name="Batra D."/>
            <person name="Pryor J."/>
            <person name="Bernardet J.-F."/>
            <person name="Hugo C."/>
            <person name="Kampfer P."/>
            <person name="Newman J."/>
            <person name="McQuiston J.R."/>
        </authorList>
    </citation>
    <scope>NUCLEOTIDE SEQUENCE [LARGE SCALE GENOMIC DNA]</scope>
    <source>
        <strain evidence="2">G0229</strain>
    </source>
</reference>
<dbReference type="RefSeq" id="WP_123872260.1">
    <property type="nucleotide sequence ID" value="NZ_CP033932.1"/>
</dbReference>
<proteinExistence type="predicted"/>
<dbReference type="Proteomes" id="UP000271193">
    <property type="component" value="Chromosome"/>
</dbReference>
<dbReference type="EMBL" id="CP033932">
    <property type="protein sequence ID" value="AZB27212.1"/>
    <property type="molecule type" value="Genomic_DNA"/>
</dbReference>
<name>A0A3G6TDD5_9FLAO</name>